<sequence>YELLLLYISSGLSNSTRRHSIGHHPLHEPRSSFRVVSVKQKTNRDMVTDNRRKQGHWCGEASSREDAEMQTAGCHWQDASYLRIQILFVSEHRSR</sequence>
<dbReference type="AlphaFoldDB" id="A0A9W8C7Z8"/>
<name>A0A9W8C7Z8_TRIRA</name>
<dbReference type="EMBL" id="JAFHDT010000005">
    <property type="protein sequence ID" value="KAI7810325.1"/>
    <property type="molecule type" value="Genomic_DNA"/>
</dbReference>
<protein>
    <submittedName>
        <fullName evidence="2">Uncharacterized protein</fullName>
    </submittedName>
</protein>
<dbReference type="Proteomes" id="UP001059041">
    <property type="component" value="Linkage Group LG5"/>
</dbReference>
<evidence type="ECO:0000313" key="2">
    <source>
        <dbReference type="EMBL" id="KAI7810325.1"/>
    </source>
</evidence>
<evidence type="ECO:0000313" key="3">
    <source>
        <dbReference type="Proteomes" id="UP001059041"/>
    </source>
</evidence>
<feature type="non-terminal residue" evidence="2">
    <location>
        <position position="95"/>
    </location>
</feature>
<reference evidence="2" key="1">
    <citation type="submission" date="2021-02" db="EMBL/GenBank/DDBJ databases">
        <title>Comparative genomics reveals that relaxation of natural selection precedes convergent phenotypic evolution of cavefish.</title>
        <authorList>
            <person name="Peng Z."/>
        </authorList>
    </citation>
    <scope>NUCLEOTIDE SEQUENCE</scope>
    <source>
        <tissue evidence="2">Muscle</tissue>
    </source>
</reference>
<evidence type="ECO:0000256" key="1">
    <source>
        <dbReference type="SAM" id="MobiDB-lite"/>
    </source>
</evidence>
<comment type="caution">
    <text evidence="2">The sequence shown here is derived from an EMBL/GenBank/DDBJ whole genome shotgun (WGS) entry which is preliminary data.</text>
</comment>
<keyword evidence="3" id="KW-1185">Reference proteome</keyword>
<proteinExistence type="predicted"/>
<feature type="compositionally biased region" description="Basic and acidic residues" evidence="1">
    <location>
        <begin position="42"/>
        <end position="52"/>
    </location>
</feature>
<organism evidence="2 3">
    <name type="scientific">Triplophysa rosa</name>
    <name type="common">Cave loach</name>
    <dbReference type="NCBI Taxonomy" id="992332"/>
    <lineage>
        <taxon>Eukaryota</taxon>
        <taxon>Metazoa</taxon>
        <taxon>Chordata</taxon>
        <taxon>Craniata</taxon>
        <taxon>Vertebrata</taxon>
        <taxon>Euteleostomi</taxon>
        <taxon>Actinopterygii</taxon>
        <taxon>Neopterygii</taxon>
        <taxon>Teleostei</taxon>
        <taxon>Ostariophysi</taxon>
        <taxon>Cypriniformes</taxon>
        <taxon>Nemacheilidae</taxon>
        <taxon>Triplophysa</taxon>
    </lineage>
</organism>
<accession>A0A9W8C7Z8</accession>
<gene>
    <name evidence="2" type="ORF">IRJ41_024860</name>
</gene>
<feature type="region of interest" description="Disordered" evidence="1">
    <location>
        <begin position="37"/>
        <end position="56"/>
    </location>
</feature>